<dbReference type="Pfam" id="PF09992">
    <property type="entry name" value="NAGPA"/>
    <property type="match status" value="1"/>
</dbReference>
<name>A0A6G7ZNH6_9SPHN</name>
<dbReference type="InterPro" id="IPR018711">
    <property type="entry name" value="NAGPA"/>
</dbReference>
<reference evidence="2 3" key="1">
    <citation type="submission" date="2020-03" db="EMBL/GenBank/DDBJ databases">
        <title>Sphingomonas sp. nov., isolated from fish.</title>
        <authorList>
            <person name="Hyun D.-W."/>
            <person name="Bae J.-W."/>
        </authorList>
    </citation>
    <scope>NUCLEOTIDE SEQUENCE [LARGE SCALE GENOMIC DNA]</scope>
    <source>
        <strain evidence="2 3">HDW15C</strain>
    </source>
</reference>
<dbReference type="Proteomes" id="UP000502502">
    <property type="component" value="Chromosome"/>
</dbReference>
<evidence type="ECO:0000313" key="3">
    <source>
        <dbReference type="Proteomes" id="UP000502502"/>
    </source>
</evidence>
<organism evidence="2 3">
    <name type="scientific">Sphingomonas sinipercae</name>
    <dbReference type="NCBI Taxonomy" id="2714944"/>
    <lineage>
        <taxon>Bacteria</taxon>
        <taxon>Pseudomonadati</taxon>
        <taxon>Pseudomonadota</taxon>
        <taxon>Alphaproteobacteria</taxon>
        <taxon>Sphingomonadales</taxon>
        <taxon>Sphingomonadaceae</taxon>
        <taxon>Sphingomonas</taxon>
    </lineage>
</organism>
<dbReference type="AlphaFoldDB" id="A0A6G7ZNH6"/>
<accession>A0A6G7ZNH6</accession>
<proteinExistence type="predicted"/>
<evidence type="ECO:0000313" key="2">
    <source>
        <dbReference type="EMBL" id="QIL02456.1"/>
    </source>
</evidence>
<keyword evidence="3" id="KW-1185">Reference proteome</keyword>
<gene>
    <name evidence="2" type="ORF">G7078_06390</name>
</gene>
<sequence length="258" mass="27512">MRALPCLIALALAGCAQHDAPAPQPQSFCAERIFEESAFTVCDAKGGQLRLIAAGPDEDAPRSFSDLAAKIDPARVAFAMNAGMFDEEGRPIGLAVSDGLQKHAINLRKGGGNFHLLPNGVFVVEAGGRAAIHQSKALPTFKTASYLATQSGPMLVIKGKLHPSFEADGKSRYVRNGVGVRDGRAIFVISEEPVSFGKLARFFRDSLKTPDALYFDGAVSSLWDPANGRQDSYSLLGPMIVAFRPAESAPDREGRAKP</sequence>
<evidence type="ECO:0000259" key="1">
    <source>
        <dbReference type="Pfam" id="PF09992"/>
    </source>
</evidence>
<dbReference type="KEGG" id="ssin:G7078_06390"/>
<dbReference type="EMBL" id="CP049871">
    <property type="protein sequence ID" value="QIL02456.1"/>
    <property type="molecule type" value="Genomic_DNA"/>
</dbReference>
<feature type="domain" description="Phosphodiester glycosidase" evidence="1">
    <location>
        <begin position="76"/>
        <end position="221"/>
    </location>
</feature>
<protein>
    <recommendedName>
        <fullName evidence="1">Phosphodiester glycosidase domain-containing protein</fullName>
    </recommendedName>
</protein>
<dbReference type="PROSITE" id="PS51257">
    <property type="entry name" value="PROKAR_LIPOPROTEIN"/>
    <property type="match status" value="1"/>
</dbReference>